<dbReference type="EMBL" id="CATQJA010002664">
    <property type="protein sequence ID" value="CAJ0582755.1"/>
    <property type="molecule type" value="Genomic_DNA"/>
</dbReference>
<dbReference type="PANTHER" id="PTHR43986:SF1">
    <property type="entry name" value="ELONGATION FACTOR 1-GAMMA"/>
    <property type="match status" value="1"/>
</dbReference>
<dbReference type="InterPro" id="IPR036282">
    <property type="entry name" value="Glutathione-S-Trfase_C_sf"/>
</dbReference>
<dbReference type="FunFam" id="1.20.1050.10:FF:000006">
    <property type="entry name" value="Elongation factor 1 gamma"/>
    <property type="match status" value="1"/>
</dbReference>
<evidence type="ECO:0000256" key="1">
    <source>
        <dbReference type="ARBA" id="ARBA00022768"/>
    </source>
</evidence>
<dbReference type="GO" id="GO:0003746">
    <property type="term" value="F:translation elongation factor activity"/>
    <property type="evidence" value="ECO:0007669"/>
    <property type="project" value="UniProtKB-UniRule"/>
</dbReference>
<reference evidence="8" key="1">
    <citation type="submission" date="2023-06" db="EMBL/GenBank/DDBJ databases">
        <authorList>
            <person name="Delattre M."/>
        </authorList>
    </citation>
    <scope>NUCLEOTIDE SEQUENCE</scope>
    <source>
        <strain evidence="8">AF72</strain>
    </source>
</reference>
<feature type="domain" description="EF-1-gamma C-terminal" evidence="6">
    <location>
        <begin position="293"/>
        <end position="452"/>
    </location>
</feature>
<dbReference type="InterPro" id="IPR050802">
    <property type="entry name" value="EF-GSTs"/>
</dbReference>
<dbReference type="InterPro" id="IPR010987">
    <property type="entry name" value="Glutathione-S-Trfase_C-like"/>
</dbReference>
<evidence type="ECO:0000313" key="8">
    <source>
        <dbReference type="EMBL" id="CAJ0582755.1"/>
    </source>
</evidence>
<dbReference type="Proteomes" id="UP001177023">
    <property type="component" value="Unassembled WGS sequence"/>
</dbReference>
<keyword evidence="2 4" id="KW-0648">Protein biosynthesis</keyword>
<dbReference type="GO" id="GO:0005634">
    <property type="term" value="C:nucleus"/>
    <property type="evidence" value="ECO:0007669"/>
    <property type="project" value="TreeGrafter"/>
</dbReference>
<dbReference type="SUPFAM" id="SSF89942">
    <property type="entry name" value="eEF1-gamma domain"/>
    <property type="match status" value="1"/>
</dbReference>
<feature type="non-terminal residue" evidence="8">
    <location>
        <position position="452"/>
    </location>
</feature>
<feature type="compositionally biased region" description="Basic and acidic residues" evidence="5">
    <location>
        <begin position="253"/>
        <end position="276"/>
    </location>
</feature>
<evidence type="ECO:0000259" key="7">
    <source>
        <dbReference type="PROSITE" id="PS50405"/>
    </source>
</evidence>
<dbReference type="PROSITE" id="PS50405">
    <property type="entry name" value="GST_CTER"/>
    <property type="match status" value="1"/>
</dbReference>
<feature type="region of interest" description="Disordered" evidence="5">
    <location>
        <begin position="233"/>
        <end position="298"/>
    </location>
</feature>
<organism evidence="8 9">
    <name type="scientific">Mesorhabditis spiculigera</name>
    <dbReference type="NCBI Taxonomy" id="96644"/>
    <lineage>
        <taxon>Eukaryota</taxon>
        <taxon>Metazoa</taxon>
        <taxon>Ecdysozoa</taxon>
        <taxon>Nematoda</taxon>
        <taxon>Chromadorea</taxon>
        <taxon>Rhabditida</taxon>
        <taxon>Rhabditina</taxon>
        <taxon>Rhabditomorpha</taxon>
        <taxon>Rhabditoidea</taxon>
        <taxon>Rhabditidae</taxon>
        <taxon>Mesorhabditinae</taxon>
        <taxon>Mesorhabditis</taxon>
    </lineage>
</organism>
<dbReference type="Pfam" id="PF00647">
    <property type="entry name" value="EF1G"/>
    <property type="match status" value="1"/>
</dbReference>
<proteinExistence type="predicted"/>
<accession>A0AA36G836</accession>
<feature type="domain" description="GST C-terminal" evidence="7">
    <location>
        <begin position="110"/>
        <end position="244"/>
    </location>
</feature>
<dbReference type="AlphaFoldDB" id="A0AA36G836"/>
<gene>
    <name evidence="8" type="ORF">MSPICULIGERA_LOCUS20885</name>
</gene>
<dbReference type="Pfam" id="PF00043">
    <property type="entry name" value="GST_C"/>
    <property type="match status" value="1"/>
</dbReference>
<name>A0AA36G836_9BILA</name>
<dbReference type="Gene3D" id="1.20.1050.10">
    <property type="match status" value="1"/>
</dbReference>
<dbReference type="PANTHER" id="PTHR43986">
    <property type="entry name" value="ELONGATION FACTOR 1-GAMMA"/>
    <property type="match status" value="1"/>
</dbReference>
<dbReference type="InterPro" id="IPR036433">
    <property type="entry name" value="EF1B_G_C_sf"/>
</dbReference>
<dbReference type="CDD" id="cd03181">
    <property type="entry name" value="GST_C_EF1Bgamma_like"/>
    <property type="match status" value="1"/>
</dbReference>
<evidence type="ECO:0000256" key="3">
    <source>
        <dbReference type="ARBA" id="ARBA00030426"/>
    </source>
</evidence>
<evidence type="ECO:0000256" key="4">
    <source>
        <dbReference type="PROSITE-ProRule" id="PRU00519"/>
    </source>
</evidence>
<dbReference type="SMART" id="SM01183">
    <property type="entry name" value="EF1G"/>
    <property type="match status" value="1"/>
</dbReference>
<dbReference type="GO" id="GO:0005737">
    <property type="term" value="C:cytoplasm"/>
    <property type="evidence" value="ECO:0007669"/>
    <property type="project" value="TreeGrafter"/>
</dbReference>
<evidence type="ECO:0000259" key="6">
    <source>
        <dbReference type="PROSITE" id="PS50040"/>
    </source>
</evidence>
<evidence type="ECO:0000313" key="9">
    <source>
        <dbReference type="Proteomes" id="UP001177023"/>
    </source>
</evidence>
<comment type="caution">
    <text evidence="8">The sequence shown here is derived from an EMBL/GenBank/DDBJ whole genome shotgun (WGS) entry which is preliminary data.</text>
</comment>
<dbReference type="InterPro" id="IPR004046">
    <property type="entry name" value="GST_C"/>
</dbReference>
<evidence type="ECO:0000256" key="5">
    <source>
        <dbReference type="SAM" id="MobiDB-lite"/>
    </source>
</evidence>
<sequence length="452" mass="50652">MQWIVYRTLHPSIGAQIADFPNRNETPIFSDERQIKRAAMGKLYGPAGSFRTKKVLVAAKFAKKNVELAGDVPPADVSPLGLTPAYSDGADHLFGADAISLHLVAGVLGCPKSCGAVLQWVQWGEANLLPNILGYVLPKVSKTEFDEEVVAIYKKELLSQLSGLNEILEKKTYLVGERISLADISVALDLLPAFENGINQCLRKRYTHLTRWFNTVVNQPAAKEVLGEVKFDTSVGNEEPEKPKGGKGAGAKPKAEKPKKEAAPAAPKADKKKKEEPEELDAADAAVAAEPKQKDPFESMPKSSFVMDAFKRVYSNEDTATKAIPYFWDNFDAENCSIWRCDYKYNDELTLSFMSCNLISGMYQRLEKLKKNAFASMILFGTDNNSQISGIWVWRGQDLAFELSPDWQVDYESYDWKKLDPKDEATKKTVNEYWMWEGDFEGRKFNQGKIFK</sequence>
<dbReference type="Gene3D" id="3.30.70.1010">
    <property type="entry name" value="Translation elongation factor EF1B, gamma chain, conserved domain"/>
    <property type="match status" value="1"/>
</dbReference>
<dbReference type="InterPro" id="IPR001662">
    <property type="entry name" value="EF1B_G_C"/>
</dbReference>
<dbReference type="PROSITE" id="PS50040">
    <property type="entry name" value="EF1G_C"/>
    <property type="match status" value="1"/>
</dbReference>
<dbReference type="SUPFAM" id="SSF47616">
    <property type="entry name" value="GST C-terminal domain-like"/>
    <property type="match status" value="1"/>
</dbReference>
<keyword evidence="9" id="KW-1185">Reference proteome</keyword>
<keyword evidence="1 4" id="KW-0251">Elongation factor</keyword>
<dbReference type="FunFam" id="3.30.70.1010:FF:000001">
    <property type="entry name" value="Elongation factor 1-gamma 1"/>
    <property type="match status" value="1"/>
</dbReference>
<protein>
    <recommendedName>
        <fullName evidence="3">eEF-1B gamma</fullName>
    </recommendedName>
</protein>
<evidence type="ECO:0000256" key="2">
    <source>
        <dbReference type="ARBA" id="ARBA00022917"/>
    </source>
</evidence>